<dbReference type="GO" id="GO:0043539">
    <property type="term" value="F:protein serine/threonine kinase activator activity"/>
    <property type="evidence" value="ECO:0007669"/>
    <property type="project" value="TreeGrafter"/>
</dbReference>
<dbReference type="InterPro" id="IPR013878">
    <property type="entry name" value="Mo25"/>
</dbReference>
<dbReference type="InterPro" id="IPR011989">
    <property type="entry name" value="ARM-like"/>
</dbReference>
<evidence type="ECO:0000313" key="3">
    <source>
        <dbReference type="EMBL" id="KAK4536747.1"/>
    </source>
</evidence>
<feature type="compositionally biased region" description="Polar residues" evidence="2">
    <location>
        <begin position="51"/>
        <end position="61"/>
    </location>
</feature>
<dbReference type="Proteomes" id="UP001301350">
    <property type="component" value="Unassembled WGS sequence"/>
</dbReference>
<feature type="region of interest" description="Disordered" evidence="2">
    <location>
        <begin position="1"/>
        <end position="75"/>
    </location>
</feature>
<dbReference type="Pfam" id="PF08569">
    <property type="entry name" value="Mo25"/>
    <property type="match status" value="1"/>
</dbReference>
<evidence type="ECO:0000313" key="4">
    <source>
        <dbReference type="Proteomes" id="UP001301350"/>
    </source>
</evidence>
<dbReference type="Gene3D" id="1.25.10.10">
    <property type="entry name" value="Leucine-rich Repeat Variant"/>
    <property type="match status" value="1"/>
</dbReference>
<name>A0AAV9IWP0_CYACA</name>
<dbReference type="GO" id="GO:0035556">
    <property type="term" value="P:intracellular signal transduction"/>
    <property type="evidence" value="ECO:0007669"/>
    <property type="project" value="TreeGrafter"/>
</dbReference>
<feature type="region of interest" description="Disordered" evidence="2">
    <location>
        <begin position="132"/>
        <end position="167"/>
    </location>
</feature>
<gene>
    <name evidence="3" type="ORF">CDCA_CDCA09G2772</name>
</gene>
<dbReference type="PANTHER" id="PTHR10182">
    <property type="entry name" value="CALCIUM-BINDING PROTEIN 39-RELATED"/>
    <property type="match status" value="1"/>
</dbReference>
<evidence type="ECO:0000256" key="1">
    <source>
        <dbReference type="ARBA" id="ARBA00011012"/>
    </source>
</evidence>
<organism evidence="3 4">
    <name type="scientific">Cyanidium caldarium</name>
    <name type="common">Red alga</name>
    <dbReference type="NCBI Taxonomy" id="2771"/>
    <lineage>
        <taxon>Eukaryota</taxon>
        <taxon>Rhodophyta</taxon>
        <taxon>Bangiophyceae</taxon>
        <taxon>Cyanidiales</taxon>
        <taxon>Cyanidiaceae</taxon>
        <taxon>Cyanidium</taxon>
    </lineage>
</organism>
<dbReference type="AlphaFoldDB" id="A0AAV9IWP0"/>
<dbReference type="InterPro" id="IPR016024">
    <property type="entry name" value="ARM-type_fold"/>
</dbReference>
<comment type="caution">
    <text evidence="3">The sequence shown here is derived from an EMBL/GenBank/DDBJ whole genome shotgun (WGS) entry which is preliminary data.</text>
</comment>
<sequence length="493" mass="54077">MLGLLGGRRQTADTADDTDRPPPSLPDLAQQVKASLEQVRATELPTAPPASASTQTLTSAVSDEPVASGATAADVAPSRTVGVLESMARAAASAWSRQRGTGSSDSAERARRELAQRLVALKQYLYDDAERPTDAELSRMNSGSSAGTAVTADTSPPNVSPAGSCRGSLDDAHAAAAANTADAPLNTAELAEQRMQLQALVCDHELLLLLASSLPYMEFESRKDAAAIFNNILRRQAAERNLQVDLPILEALMQDYGRASVALTCGAMLREAFRHDSCVRTFLFQSERFWLLFHLVQLNNFDVASDAFTTLRAVLTKHKKVAADFLLQHFDRFFLEEYAALLRAPNYVTKRQGLKLLGEILLDRSNFYVMTRYISLVENLKLIMVLMLDPGRSIQYEAFHIFKLIVANPKKPAAVKKILARNKDKLLRYLAAFGSESRVGSALGDDAFREDLRLVVSEVENLPPPHEIAIEEEGEEENNQHGEGPVSARERMK</sequence>
<evidence type="ECO:0000256" key="2">
    <source>
        <dbReference type="SAM" id="MobiDB-lite"/>
    </source>
</evidence>
<feature type="compositionally biased region" description="Polar residues" evidence="2">
    <location>
        <begin position="139"/>
        <end position="157"/>
    </location>
</feature>
<keyword evidence="4" id="KW-1185">Reference proteome</keyword>
<dbReference type="EMBL" id="JANCYW010000009">
    <property type="protein sequence ID" value="KAK4536747.1"/>
    <property type="molecule type" value="Genomic_DNA"/>
</dbReference>
<dbReference type="PANTHER" id="PTHR10182:SF3">
    <property type="entry name" value="PROTEIN MO25"/>
    <property type="match status" value="1"/>
</dbReference>
<accession>A0AAV9IWP0</accession>
<comment type="similarity">
    <text evidence="1">Belongs to the Mo25 family.</text>
</comment>
<dbReference type="SUPFAM" id="SSF48371">
    <property type="entry name" value="ARM repeat"/>
    <property type="match status" value="1"/>
</dbReference>
<reference evidence="3 4" key="1">
    <citation type="submission" date="2022-07" db="EMBL/GenBank/DDBJ databases">
        <title>Genome-wide signatures of adaptation to extreme environments.</title>
        <authorList>
            <person name="Cho C.H."/>
            <person name="Yoon H.S."/>
        </authorList>
    </citation>
    <scope>NUCLEOTIDE SEQUENCE [LARGE SCALE GENOMIC DNA]</scope>
    <source>
        <strain evidence="3 4">DBV 063 E5</strain>
    </source>
</reference>
<proteinExistence type="inferred from homology"/>
<protein>
    <submittedName>
        <fullName evidence="3">Uncharacterized protein</fullName>
    </submittedName>
</protein>
<feature type="region of interest" description="Disordered" evidence="2">
    <location>
        <begin position="469"/>
        <end position="493"/>
    </location>
</feature>